<gene>
    <name evidence="6" type="ORF">HIJ39_14020</name>
</gene>
<evidence type="ECO:0008006" key="8">
    <source>
        <dbReference type="Google" id="ProtNLM"/>
    </source>
</evidence>
<comment type="caution">
    <text evidence="6">The sequence shown here is derived from an EMBL/GenBank/DDBJ whole genome shotgun (WGS) entry which is preliminary data.</text>
</comment>
<dbReference type="EMBL" id="JABBVZ010000052">
    <property type="protein sequence ID" value="NMP23459.1"/>
    <property type="molecule type" value="Genomic_DNA"/>
</dbReference>
<comment type="subcellular location">
    <subcellularLocation>
        <location evidence="1">Endomembrane system</location>
        <topology evidence="1">Multi-pass membrane protein</topology>
    </subcellularLocation>
</comment>
<dbReference type="InterPro" id="IPR008217">
    <property type="entry name" value="Ccc1_fam"/>
</dbReference>
<feature type="transmembrane region" description="Helical" evidence="5">
    <location>
        <begin position="182"/>
        <end position="200"/>
    </location>
</feature>
<feature type="transmembrane region" description="Helical" evidence="5">
    <location>
        <begin position="52"/>
        <end position="73"/>
    </location>
</feature>
<organism evidence="6 7">
    <name type="scientific">Sulfobacillus harzensis</name>
    <dbReference type="NCBI Taxonomy" id="2729629"/>
    <lineage>
        <taxon>Bacteria</taxon>
        <taxon>Bacillati</taxon>
        <taxon>Bacillota</taxon>
        <taxon>Clostridia</taxon>
        <taxon>Eubacteriales</taxon>
        <taxon>Clostridiales Family XVII. Incertae Sedis</taxon>
        <taxon>Sulfobacillus</taxon>
    </lineage>
</organism>
<feature type="transmembrane region" description="Helical" evidence="5">
    <location>
        <begin position="212"/>
        <end position="234"/>
    </location>
</feature>
<keyword evidence="7" id="KW-1185">Reference proteome</keyword>
<dbReference type="Proteomes" id="UP000533476">
    <property type="component" value="Unassembled WGS sequence"/>
</dbReference>
<keyword evidence="4 5" id="KW-0472">Membrane</keyword>
<dbReference type="RefSeq" id="WP_169100751.1">
    <property type="nucleotide sequence ID" value="NZ_JABBVZ010000052.1"/>
</dbReference>
<reference evidence="6 7" key="1">
    <citation type="submission" date="2020-04" db="EMBL/GenBank/DDBJ databases">
        <authorList>
            <person name="Zhang R."/>
            <person name="Schippers A."/>
        </authorList>
    </citation>
    <scope>NUCLEOTIDE SEQUENCE [LARGE SCALE GENOMIC DNA]</scope>
    <source>
        <strain evidence="6 7">DSM 109850</strain>
    </source>
</reference>
<evidence type="ECO:0000256" key="4">
    <source>
        <dbReference type="ARBA" id="ARBA00023136"/>
    </source>
</evidence>
<dbReference type="AlphaFoldDB" id="A0A7Y0L526"/>
<feature type="transmembrane region" description="Helical" evidence="5">
    <location>
        <begin position="152"/>
        <end position="175"/>
    </location>
</feature>
<keyword evidence="2 5" id="KW-0812">Transmembrane</keyword>
<accession>A0A7Y0L526</accession>
<name>A0A7Y0L526_9FIRM</name>
<proteinExistence type="predicted"/>
<evidence type="ECO:0000256" key="2">
    <source>
        <dbReference type="ARBA" id="ARBA00022692"/>
    </source>
</evidence>
<dbReference type="GO" id="GO:0005384">
    <property type="term" value="F:manganese ion transmembrane transporter activity"/>
    <property type="evidence" value="ECO:0007669"/>
    <property type="project" value="InterPro"/>
</dbReference>
<evidence type="ECO:0000313" key="6">
    <source>
        <dbReference type="EMBL" id="NMP23459.1"/>
    </source>
</evidence>
<dbReference type="PANTHER" id="PTHR31851">
    <property type="entry name" value="FE(2+)/MN(2+) TRANSPORTER PCL1"/>
    <property type="match status" value="1"/>
</dbReference>
<dbReference type="Pfam" id="PF01988">
    <property type="entry name" value="VIT1"/>
    <property type="match status" value="1"/>
</dbReference>
<evidence type="ECO:0000256" key="5">
    <source>
        <dbReference type="SAM" id="Phobius"/>
    </source>
</evidence>
<protein>
    <recommendedName>
        <fullName evidence="8">VIT family protein</fullName>
    </recommendedName>
</protein>
<feature type="transmembrane region" description="Helical" evidence="5">
    <location>
        <begin position="24"/>
        <end position="45"/>
    </location>
</feature>
<sequence length="237" mass="25009">MVPSPEVRPAAISKGARGDALREIVFGVNDGLISITGLVVGVASSQMTAHQVLLAGLAATTAAVVAMGLGAYLSTAAQNQYLLAERNREYQAIQSNPQEKQQQVAWHYQQQGMAPDLASQVTRYTVSDRQRWVAFLVQQEIGVSLDHLESPWTSAVLMAVAVLVGSLAPVIPFLLSTRVSSALPWSIGLAMVTAFALGAVKSRVTDGTPWRGGVQFVIVAAIAVAVGIVAGHLFHAL</sequence>
<evidence type="ECO:0000313" key="7">
    <source>
        <dbReference type="Proteomes" id="UP000533476"/>
    </source>
</evidence>
<keyword evidence="3 5" id="KW-1133">Transmembrane helix</keyword>
<evidence type="ECO:0000256" key="3">
    <source>
        <dbReference type="ARBA" id="ARBA00022989"/>
    </source>
</evidence>
<dbReference type="GO" id="GO:0012505">
    <property type="term" value="C:endomembrane system"/>
    <property type="evidence" value="ECO:0007669"/>
    <property type="project" value="UniProtKB-SubCell"/>
</dbReference>
<evidence type="ECO:0000256" key="1">
    <source>
        <dbReference type="ARBA" id="ARBA00004127"/>
    </source>
</evidence>
<dbReference type="GO" id="GO:0030026">
    <property type="term" value="P:intracellular manganese ion homeostasis"/>
    <property type="evidence" value="ECO:0007669"/>
    <property type="project" value="InterPro"/>
</dbReference>